<feature type="compositionally biased region" description="Polar residues" evidence="1">
    <location>
        <begin position="94"/>
        <end position="104"/>
    </location>
</feature>
<keyword evidence="3" id="KW-1185">Reference proteome</keyword>
<sequence length="104" mass="11554">MIIRSTIFSHSRIHKATPVSSSDSHRTTSTICAQLKKFGGSGGKRENKEKSRHSQRSPPAGNCQHETEAKEAMDNSEDSTTNVQYSIPHKHNQSKIIPNNRVQA</sequence>
<feature type="compositionally biased region" description="Polar residues" evidence="1">
    <location>
        <begin position="18"/>
        <end position="32"/>
    </location>
</feature>
<gene>
    <name evidence="2" type="ORF">SCUD_LOCUS10109</name>
</gene>
<dbReference type="AlphaFoldDB" id="A0A183K538"/>
<protein>
    <submittedName>
        <fullName evidence="4">Ovule protein</fullName>
    </submittedName>
</protein>
<dbReference type="WBParaSite" id="SCUD_0001010901-mRNA-1">
    <property type="protein sequence ID" value="SCUD_0001010901-mRNA-1"/>
    <property type="gene ID" value="SCUD_0001010901"/>
</dbReference>
<evidence type="ECO:0000313" key="4">
    <source>
        <dbReference type="WBParaSite" id="SCUD_0001010901-mRNA-1"/>
    </source>
</evidence>
<reference evidence="2 3" key="2">
    <citation type="submission" date="2018-11" db="EMBL/GenBank/DDBJ databases">
        <authorList>
            <consortium name="Pathogen Informatics"/>
        </authorList>
    </citation>
    <scope>NUCLEOTIDE SEQUENCE [LARGE SCALE GENOMIC DNA]</scope>
    <source>
        <strain evidence="2">Dakar</strain>
        <strain evidence="3">Dakar, Senegal</strain>
    </source>
</reference>
<name>A0A183K538_9TREM</name>
<evidence type="ECO:0000313" key="3">
    <source>
        <dbReference type="Proteomes" id="UP000279833"/>
    </source>
</evidence>
<evidence type="ECO:0000256" key="1">
    <source>
        <dbReference type="SAM" id="MobiDB-lite"/>
    </source>
</evidence>
<dbReference type="EMBL" id="UZAK01033589">
    <property type="protein sequence ID" value="VDP38462.1"/>
    <property type="molecule type" value="Genomic_DNA"/>
</dbReference>
<feature type="region of interest" description="Disordered" evidence="1">
    <location>
        <begin position="1"/>
        <end position="104"/>
    </location>
</feature>
<accession>A0A183K538</accession>
<evidence type="ECO:0000313" key="2">
    <source>
        <dbReference type="EMBL" id="VDP38462.1"/>
    </source>
</evidence>
<organism evidence="4">
    <name type="scientific">Schistosoma curassoni</name>
    <dbReference type="NCBI Taxonomy" id="6186"/>
    <lineage>
        <taxon>Eukaryota</taxon>
        <taxon>Metazoa</taxon>
        <taxon>Spiralia</taxon>
        <taxon>Lophotrochozoa</taxon>
        <taxon>Platyhelminthes</taxon>
        <taxon>Trematoda</taxon>
        <taxon>Digenea</taxon>
        <taxon>Strigeidida</taxon>
        <taxon>Schistosomatoidea</taxon>
        <taxon>Schistosomatidae</taxon>
        <taxon>Schistosoma</taxon>
    </lineage>
</organism>
<dbReference type="Proteomes" id="UP000279833">
    <property type="component" value="Unassembled WGS sequence"/>
</dbReference>
<proteinExistence type="predicted"/>
<reference evidence="4" key="1">
    <citation type="submission" date="2016-06" db="UniProtKB">
        <authorList>
            <consortium name="WormBaseParasite"/>
        </authorList>
    </citation>
    <scope>IDENTIFICATION</scope>
</reference>